<accession>A0A915YH22</accession>
<dbReference type="RefSeq" id="WP_264788347.1">
    <property type="nucleotide sequence ID" value="NZ_AP026867.1"/>
</dbReference>
<dbReference type="EMBL" id="AP026867">
    <property type="protein sequence ID" value="BDS13019.1"/>
    <property type="molecule type" value="Genomic_DNA"/>
</dbReference>
<protein>
    <submittedName>
        <fullName evidence="1">Uncharacterized protein</fullName>
    </submittedName>
</protein>
<name>A0A915YH22_9BACT</name>
<reference evidence="1" key="1">
    <citation type="submission" date="2022-09" db="EMBL/GenBank/DDBJ databases">
        <title>Aureispira anguillicida sp. nov., isolated from Leptocephalus of Japanese eel Anguilla japonica.</title>
        <authorList>
            <person name="Yuasa K."/>
            <person name="Mekata T."/>
            <person name="Ikunari K."/>
        </authorList>
    </citation>
    <scope>NUCLEOTIDE SEQUENCE</scope>
    <source>
        <strain evidence="1">EL160426</strain>
    </source>
</reference>
<dbReference type="KEGG" id="aup:AsAng_0037470"/>
<organism evidence="1 2">
    <name type="scientific">Aureispira anguillae</name>
    <dbReference type="NCBI Taxonomy" id="2864201"/>
    <lineage>
        <taxon>Bacteria</taxon>
        <taxon>Pseudomonadati</taxon>
        <taxon>Bacteroidota</taxon>
        <taxon>Saprospiria</taxon>
        <taxon>Saprospirales</taxon>
        <taxon>Saprospiraceae</taxon>
        <taxon>Aureispira</taxon>
    </lineage>
</organism>
<keyword evidence="2" id="KW-1185">Reference proteome</keyword>
<proteinExistence type="predicted"/>
<evidence type="ECO:0000313" key="2">
    <source>
        <dbReference type="Proteomes" id="UP001060919"/>
    </source>
</evidence>
<dbReference type="Proteomes" id="UP001060919">
    <property type="component" value="Chromosome"/>
</dbReference>
<dbReference type="AlphaFoldDB" id="A0A915YH22"/>
<sequence>MNDKKRIEESIEVEILVLFLEMSDAELIKKKHLFTNYQANRIKRGASIELVNMRLFCLSEAMRIKRFTQKLREVRAAMCFLSFSN</sequence>
<gene>
    <name evidence="1" type="ORF">AsAng_0037470</name>
</gene>
<evidence type="ECO:0000313" key="1">
    <source>
        <dbReference type="EMBL" id="BDS13019.1"/>
    </source>
</evidence>